<dbReference type="PIRSF" id="PIRSF011503">
    <property type="entry name" value="DdrB_PduH"/>
    <property type="match status" value="1"/>
</dbReference>
<evidence type="ECO:0000313" key="4">
    <source>
        <dbReference type="Proteomes" id="UP000585258"/>
    </source>
</evidence>
<dbReference type="AlphaFoldDB" id="A0A1H0MCA9"/>
<dbReference type="Proteomes" id="UP000198597">
    <property type="component" value="Unassembled WGS sequence"/>
</dbReference>
<gene>
    <name evidence="1" type="ORF">H7E68_03200</name>
    <name evidence="2" type="ORF">SAMN04488529_101407</name>
</gene>
<dbReference type="InterPro" id="IPR010254">
    <property type="entry name" value="B12-dep_deHydtase_bsu"/>
</dbReference>
<accession>A0A1H0MCA9</accession>
<evidence type="ECO:0000313" key="3">
    <source>
        <dbReference type="Proteomes" id="UP000198597"/>
    </source>
</evidence>
<evidence type="ECO:0000313" key="1">
    <source>
        <dbReference type="EMBL" id="MBB6713743.1"/>
    </source>
</evidence>
<dbReference type="Pfam" id="PF02288">
    <property type="entry name" value="Dehydratase_MU"/>
    <property type="match status" value="1"/>
</dbReference>
<dbReference type="SUPFAM" id="SSF52968">
    <property type="entry name" value="B12-dependent dehydatase associated subunit"/>
    <property type="match status" value="1"/>
</dbReference>
<dbReference type="EMBL" id="JACKWY010000002">
    <property type="protein sequence ID" value="MBB6713743.1"/>
    <property type="molecule type" value="Genomic_DNA"/>
</dbReference>
<dbReference type="Gene3D" id="3.40.50.10150">
    <property type="entry name" value="B12-dependent dehydatase associated subunit"/>
    <property type="match status" value="1"/>
</dbReference>
<evidence type="ECO:0000313" key="2">
    <source>
        <dbReference type="EMBL" id="SDO78118.1"/>
    </source>
</evidence>
<reference evidence="1 4" key="2">
    <citation type="submission" date="2020-08" db="EMBL/GenBank/DDBJ databases">
        <title>Clostridia isolated from Swiss meat.</title>
        <authorList>
            <person name="Wambui J."/>
            <person name="Stevens M.J.A."/>
            <person name="Stephan R."/>
        </authorList>
    </citation>
    <scope>NUCLEOTIDE SEQUENCE [LARGE SCALE GENOMIC DNA]</scope>
    <source>
        <strain evidence="1 4">CM001</strain>
    </source>
</reference>
<sequence>MIMRNLKYDMPSICLYYSSKLEDLTRMNEILWGIEEEGIPCQVFCKEDSLRSEELSHVASQNSRLSVGIGIDENVKVTLTLNKLNKDEPLFAASLDDEEKVLRALGANAGRLVKGIAFK</sequence>
<dbReference type="EMBL" id="FNJM01000001">
    <property type="protein sequence ID" value="SDO78118.1"/>
    <property type="molecule type" value="Genomic_DNA"/>
</dbReference>
<dbReference type="STRING" id="94869.SAMN04488529_101407"/>
<name>A0A1H0MCA9_9CLOT</name>
<reference evidence="2 3" key="1">
    <citation type="submission" date="2016-10" db="EMBL/GenBank/DDBJ databases">
        <authorList>
            <person name="de Groot N.N."/>
        </authorList>
    </citation>
    <scope>NUCLEOTIDE SEQUENCE [LARGE SCALE GENOMIC DNA]</scope>
    <source>
        <strain evidence="2 3">DSM 12272</strain>
    </source>
</reference>
<dbReference type="Proteomes" id="UP000585258">
    <property type="component" value="Unassembled WGS sequence"/>
</dbReference>
<proteinExistence type="predicted"/>
<dbReference type="OrthoDB" id="308037at2"/>
<keyword evidence="3" id="KW-1185">Reference proteome</keyword>
<dbReference type="InterPro" id="IPR003208">
    <property type="entry name" value="Dehydtase/Dehydtase_re"/>
</dbReference>
<organism evidence="2 3">
    <name type="scientific">Clostridium gasigenes</name>
    <dbReference type="NCBI Taxonomy" id="94869"/>
    <lineage>
        <taxon>Bacteria</taxon>
        <taxon>Bacillati</taxon>
        <taxon>Bacillota</taxon>
        <taxon>Clostridia</taxon>
        <taxon>Eubacteriales</taxon>
        <taxon>Clostridiaceae</taxon>
        <taxon>Clostridium</taxon>
    </lineage>
</organism>
<dbReference type="InterPro" id="IPR009192">
    <property type="entry name" value="Diol/glycerol_deHydtase_re_ssu"/>
</dbReference>
<dbReference type="RefSeq" id="WP_089965270.1">
    <property type="nucleotide sequence ID" value="NZ_FNJM01000001.1"/>
</dbReference>
<protein>
    <submittedName>
        <fullName evidence="2">Dehydratase medium subunit</fullName>
    </submittedName>
    <submittedName>
        <fullName evidence="1">Glycerol dehydratase reactivase beta/small subunit family protein</fullName>
    </submittedName>
</protein>